<dbReference type="GO" id="GO:0032259">
    <property type="term" value="P:methylation"/>
    <property type="evidence" value="ECO:0007669"/>
    <property type="project" value="UniProtKB-KW"/>
</dbReference>
<organism evidence="6 7">
    <name type="scientific">Jiangella mangrovi</name>
    <dbReference type="NCBI Taxonomy" id="1524084"/>
    <lineage>
        <taxon>Bacteria</taxon>
        <taxon>Bacillati</taxon>
        <taxon>Actinomycetota</taxon>
        <taxon>Actinomycetes</taxon>
        <taxon>Jiangellales</taxon>
        <taxon>Jiangellaceae</taxon>
        <taxon>Jiangella</taxon>
    </lineage>
</organism>
<dbReference type="PANTHER" id="PTHR43667">
    <property type="entry name" value="CYCLOPROPANE-FATTY-ACYL-PHOSPHOLIPID SYNTHASE"/>
    <property type="match status" value="1"/>
</dbReference>
<keyword evidence="3 6" id="KW-0808">Transferase</keyword>
<evidence type="ECO:0000256" key="1">
    <source>
        <dbReference type="ARBA" id="ARBA00010815"/>
    </source>
</evidence>
<keyword evidence="5" id="KW-0443">Lipid metabolism</keyword>
<evidence type="ECO:0000256" key="2">
    <source>
        <dbReference type="ARBA" id="ARBA00022603"/>
    </source>
</evidence>
<dbReference type="CDD" id="cd02440">
    <property type="entry name" value="AdoMet_MTases"/>
    <property type="match status" value="1"/>
</dbReference>
<keyword evidence="4" id="KW-0949">S-adenosyl-L-methionine</keyword>
<proteinExistence type="inferred from homology"/>
<evidence type="ECO:0000256" key="5">
    <source>
        <dbReference type="ARBA" id="ARBA00023098"/>
    </source>
</evidence>
<gene>
    <name evidence="6" type="ORF">HD601_000731</name>
</gene>
<sequence>MSTGGAAGRIAGLVERLLGRSLPLAIRTWDGAQAGPEGGPVLVIRSRRALRRLLWQPDEIGLARAWVAGEVDVEGDLDEALIRLDGTLRDLGDRGRFTSADRAEVIRLAVVLGALGPPLKPPPEEVVLAGDRHSRGRDQAAISHHYDVGNEFYELVLGPSMVYSCAYWAGADDETAADAVTLEDAQRAKNELICHKLGLQPGMRLLDVGSGWGSLVLHAAQNYGVEAVGVTLSVPQAEYAKQRVADAGLSDAVEIRVQDWRDVTDGPYDAVASVGMAEHLGAALWPEYAALLYSLLRPGGRLLNHQIVRSGRPRAGGLARPRRTFIDAYVFPDGELIPVGDVLERLEAGGFEVRDVQALREHYARTLRAWVRNLERGWHRAIELAGEGRARVWRLYMAASAVSFDAARIGVDQVLAVRPYGDGRSDLPLARPVGWSL</sequence>
<dbReference type="Proteomes" id="UP000542813">
    <property type="component" value="Unassembled WGS sequence"/>
</dbReference>
<evidence type="ECO:0000256" key="4">
    <source>
        <dbReference type="ARBA" id="ARBA00022691"/>
    </source>
</evidence>
<dbReference type="PANTHER" id="PTHR43667:SF1">
    <property type="entry name" value="CYCLOPROPANE-FATTY-ACYL-PHOSPHOLIPID SYNTHASE"/>
    <property type="match status" value="1"/>
</dbReference>
<keyword evidence="2 6" id="KW-0489">Methyltransferase</keyword>
<comment type="similarity">
    <text evidence="1">Belongs to the CFA/CMAS family.</text>
</comment>
<dbReference type="SUPFAM" id="SSF53335">
    <property type="entry name" value="S-adenosyl-L-methionine-dependent methyltransferases"/>
    <property type="match status" value="1"/>
</dbReference>
<dbReference type="RefSeq" id="WP_184819430.1">
    <property type="nucleotide sequence ID" value="NZ_JACHMM010000001.1"/>
</dbReference>
<dbReference type="Gene3D" id="3.40.50.150">
    <property type="entry name" value="Vaccinia Virus protein VP39"/>
    <property type="match status" value="1"/>
</dbReference>
<evidence type="ECO:0000256" key="3">
    <source>
        <dbReference type="ARBA" id="ARBA00022679"/>
    </source>
</evidence>
<dbReference type="GO" id="GO:0008825">
    <property type="term" value="F:cyclopropane-fatty-acyl-phospholipid synthase activity"/>
    <property type="evidence" value="ECO:0007669"/>
    <property type="project" value="UniProtKB-EC"/>
</dbReference>
<evidence type="ECO:0000313" key="7">
    <source>
        <dbReference type="Proteomes" id="UP000542813"/>
    </source>
</evidence>
<dbReference type="AlphaFoldDB" id="A0A7W9GMA2"/>
<accession>A0A7W9GMA2</accession>
<dbReference type="EMBL" id="JACHMM010000001">
    <property type="protein sequence ID" value="MBB5786156.1"/>
    <property type="molecule type" value="Genomic_DNA"/>
</dbReference>
<dbReference type="PIRSF" id="PIRSF003085">
    <property type="entry name" value="CMAS"/>
    <property type="match status" value="1"/>
</dbReference>
<dbReference type="InterPro" id="IPR029063">
    <property type="entry name" value="SAM-dependent_MTases_sf"/>
</dbReference>
<dbReference type="EC" id="2.1.1.79" evidence="6"/>
<dbReference type="Pfam" id="PF02353">
    <property type="entry name" value="CMAS"/>
    <property type="match status" value="1"/>
</dbReference>
<keyword evidence="7" id="KW-1185">Reference proteome</keyword>
<dbReference type="InterPro" id="IPR003333">
    <property type="entry name" value="CMAS"/>
</dbReference>
<dbReference type="InterPro" id="IPR050723">
    <property type="entry name" value="CFA/CMAS"/>
</dbReference>
<name>A0A7W9GMA2_9ACTN</name>
<reference evidence="6 7" key="1">
    <citation type="submission" date="2020-08" db="EMBL/GenBank/DDBJ databases">
        <title>Sequencing the genomes of 1000 actinobacteria strains.</title>
        <authorList>
            <person name="Klenk H.-P."/>
        </authorList>
    </citation>
    <scope>NUCLEOTIDE SEQUENCE [LARGE SCALE GENOMIC DNA]</scope>
    <source>
        <strain evidence="6 7">DSM 102122</strain>
    </source>
</reference>
<comment type="caution">
    <text evidence="6">The sequence shown here is derived from an EMBL/GenBank/DDBJ whole genome shotgun (WGS) entry which is preliminary data.</text>
</comment>
<evidence type="ECO:0000313" key="6">
    <source>
        <dbReference type="EMBL" id="MBB5786156.1"/>
    </source>
</evidence>
<dbReference type="GO" id="GO:0008610">
    <property type="term" value="P:lipid biosynthetic process"/>
    <property type="evidence" value="ECO:0007669"/>
    <property type="project" value="InterPro"/>
</dbReference>
<protein>
    <submittedName>
        <fullName evidence="6">Cyclopropane-fatty-acyl-phospholipid synthase</fullName>
        <ecNumber evidence="6">2.1.1.79</ecNumber>
    </submittedName>
</protein>